<accession>A0A2A5IZA0</accession>
<feature type="region of interest" description="Disordered" evidence="1">
    <location>
        <begin position="58"/>
        <end position="77"/>
    </location>
</feature>
<sequence length="77" mass="8036">MASADLAYRGDRRSARVTAAENGPSAVSSTSDDLRSLAESVRAVVDSVFWSPLFDPDRRVSEVPGTGISPLATDPAG</sequence>
<proteinExistence type="predicted"/>
<feature type="region of interest" description="Disordered" evidence="1">
    <location>
        <begin position="1"/>
        <end position="33"/>
    </location>
</feature>
<protein>
    <submittedName>
        <fullName evidence="2">Uncharacterized protein</fullName>
    </submittedName>
</protein>
<dbReference type="EMBL" id="NOVD01000065">
    <property type="protein sequence ID" value="PCK22664.1"/>
    <property type="molecule type" value="Genomic_DNA"/>
</dbReference>
<dbReference type="Proteomes" id="UP000230886">
    <property type="component" value="Unassembled WGS sequence"/>
</dbReference>
<dbReference type="AlphaFoldDB" id="A0A2A5IZA0"/>
<evidence type="ECO:0000313" key="3">
    <source>
        <dbReference type="Proteomes" id="UP000230886"/>
    </source>
</evidence>
<name>A0A2A5IZA0_RHOSG</name>
<evidence type="ECO:0000256" key="1">
    <source>
        <dbReference type="SAM" id="MobiDB-lite"/>
    </source>
</evidence>
<gene>
    <name evidence="2" type="ORF">CHR55_31845</name>
</gene>
<comment type="caution">
    <text evidence="2">The sequence shown here is derived from an EMBL/GenBank/DDBJ whole genome shotgun (WGS) entry which is preliminary data.</text>
</comment>
<evidence type="ECO:0000313" key="2">
    <source>
        <dbReference type="EMBL" id="PCK22664.1"/>
    </source>
</evidence>
<reference evidence="2 3" key="1">
    <citation type="submission" date="2017-07" db="EMBL/GenBank/DDBJ databases">
        <title>Draft sequence of Rhodococcus enclensis 23b-28.</title>
        <authorList>
            <person name="Besaury L."/>
            <person name="Sancelme M."/>
            <person name="Amato P."/>
            <person name="Lallement A."/>
            <person name="Delort A.-M."/>
        </authorList>
    </citation>
    <scope>NUCLEOTIDE SEQUENCE [LARGE SCALE GENOMIC DNA]</scope>
    <source>
        <strain evidence="2 3">23b-28</strain>
    </source>
</reference>
<organism evidence="2 3">
    <name type="scientific">Rhodococcus qingshengii</name>
    <dbReference type="NCBI Taxonomy" id="334542"/>
    <lineage>
        <taxon>Bacteria</taxon>
        <taxon>Bacillati</taxon>
        <taxon>Actinomycetota</taxon>
        <taxon>Actinomycetes</taxon>
        <taxon>Mycobacteriales</taxon>
        <taxon>Nocardiaceae</taxon>
        <taxon>Rhodococcus</taxon>
        <taxon>Rhodococcus erythropolis group</taxon>
    </lineage>
</organism>